<proteinExistence type="predicted"/>
<name>A0ACB9JWA1_9ASTR</name>
<dbReference type="EMBL" id="CM042019">
    <property type="protein sequence ID" value="KAI3824179.1"/>
    <property type="molecule type" value="Genomic_DNA"/>
</dbReference>
<dbReference type="Proteomes" id="UP001056120">
    <property type="component" value="Linkage Group LG02"/>
</dbReference>
<reference evidence="1 2" key="2">
    <citation type="journal article" date="2022" name="Mol. Ecol. Resour.">
        <title>The genomes of chicory, endive, great burdock and yacon provide insights into Asteraceae paleo-polyploidization history and plant inulin production.</title>
        <authorList>
            <person name="Fan W."/>
            <person name="Wang S."/>
            <person name="Wang H."/>
            <person name="Wang A."/>
            <person name="Jiang F."/>
            <person name="Liu H."/>
            <person name="Zhao H."/>
            <person name="Xu D."/>
            <person name="Zhang Y."/>
        </authorList>
    </citation>
    <scope>NUCLEOTIDE SEQUENCE [LARGE SCALE GENOMIC DNA]</scope>
    <source>
        <strain evidence="2">cv. Yunnan</strain>
        <tissue evidence="1">Leaves</tissue>
    </source>
</reference>
<comment type="caution">
    <text evidence="1">The sequence shown here is derived from an EMBL/GenBank/DDBJ whole genome shotgun (WGS) entry which is preliminary data.</text>
</comment>
<evidence type="ECO:0000313" key="2">
    <source>
        <dbReference type="Proteomes" id="UP001056120"/>
    </source>
</evidence>
<reference evidence="2" key="1">
    <citation type="journal article" date="2022" name="Mol. Ecol. Resour.">
        <title>The genomes of chicory, endive, great burdock and yacon provide insights into Asteraceae palaeo-polyploidization history and plant inulin production.</title>
        <authorList>
            <person name="Fan W."/>
            <person name="Wang S."/>
            <person name="Wang H."/>
            <person name="Wang A."/>
            <person name="Jiang F."/>
            <person name="Liu H."/>
            <person name="Zhao H."/>
            <person name="Xu D."/>
            <person name="Zhang Y."/>
        </authorList>
    </citation>
    <scope>NUCLEOTIDE SEQUENCE [LARGE SCALE GENOMIC DNA]</scope>
    <source>
        <strain evidence="2">cv. Yunnan</strain>
    </source>
</reference>
<organism evidence="1 2">
    <name type="scientific">Smallanthus sonchifolius</name>
    <dbReference type="NCBI Taxonomy" id="185202"/>
    <lineage>
        <taxon>Eukaryota</taxon>
        <taxon>Viridiplantae</taxon>
        <taxon>Streptophyta</taxon>
        <taxon>Embryophyta</taxon>
        <taxon>Tracheophyta</taxon>
        <taxon>Spermatophyta</taxon>
        <taxon>Magnoliopsida</taxon>
        <taxon>eudicotyledons</taxon>
        <taxon>Gunneridae</taxon>
        <taxon>Pentapetalae</taxon>
        <taxon>asterids</taxon>
        <taxon>campanulids</taxon>
        <taxon>Asterales</taxon>
        <taxon>Asteraceae</taxon>
        <taxon>Asteroideae</taxon>
        <taxon>Heliantheae alliance</taxon>
        <taxon>Millerieae</taxon>
        <taxon>Smallanthus</taxon>
    </lineage>
</organism>
<sequence>MNVARFNFSHGSYEYHQETLDNLRTAMDNTGILCAVMLDTKDALVCGDCNNIWDLLMDLDRDRMNVFVLDLRSVRWDKAKLSEIEANKPVRLKITELKTDNHLMLMVRISCMLAIENDIDASTVLCLGYMLKVLLNFSSVHLFGYSYSMLAL</sequence>
<protein>
    <submittedName>
        <fullName evidence="1">Uncharacterized protein</fullName>
    </submittedName>
</protein>
<keyword evidence="2" id="KW-1185">Reference proteome</keyword>
<evidence type="ECO:0000313" key="1">
    <source>
        <dbReference type="EMBL" id="KAI3824179.1"/>
    </source>
</evidence>
<gene>
    <name evidence="1" type="ORF">L1987_05629</name>
</gene>
<accession>A0ACB9JWA1</accession>